<feature type="non-terminal residue" evidence="1">
    <location>
        <position position="1"/>
    </location>
</feature>
<dbReference type="Proteomes" id="UP001634394">
    <property type="component" value="Unassembled WGS sequence"/>
</dbReference>
<organism evidence="1 2">
    <name type="scientific">Sinanodonta woodiana</name>
    <name type="common">Chinese pond mussel</name>
    <name type="synonym">Anodonta woodiana</name>
    <dbReference type="NCBI Taxonomy" id="1069815"/>
    <lineage>
        <taxon>Eukaryota</taxon>
        <taxon>Metazoa</taxon>
        <taxon>Spiralia</taxon>
        <taxon>Lophotrochozoa</taxon>
        <taxon>Mollusca</taxon>
        <taxon>Bivalvia</taxon>
        <taxon>Autobranchia</taxon>
        <taxon>Heteroconchia</taxon>
        <taxon>Palaeoheterodonta</taxon>
        <taxon>Unionida</taxon>
        <taxon>Unionoidea</taxon>
        <taxon>Unionidae</taxon>
        <taxon>Unioninae</taxon>
        <taxon>Sinanodonta</taxon>
    </lineage>
</organism>
<proteinExistence type="predicted"/>
<evidence type="ECO:0000313" key="1">
    <source>
        <dbReference type="EMBL" id="KAL3889544.1"/>
    </source>
</evidence>
<gene>
    <name evidence="1" type="ORF">ACJMK2_001882</name>
</gene>
<sequence>DSYDKLYNPFCSNGKLSVFNVSLIVAESLFTPANCYDSCNPFCSNGKISIDNDTTEKYDMLNVNDTTDNCDMLN</sequence>
<protein>
    <submittedName>
        <fullName evidence="1">Uncharacterized protein</fullName>
    </submittedName>
</protein>
<accession>A0ABD3XTJ7</accession>
<keyword evidence="2" id="KW-1185">Reference proteome</keyword>
<name>A0ABD3XTJ7_SINWO</name>
<comment type="caution">
    <text evidence="1">The sequence shown here is derived from an EMBL/GenBank/DDBJ whole genome shotgun (WGS) entry which is preliminary data.</text>
</comment>
<dbReference type="AlphaFoldDB" id="A0ABD3XTJ7"/>
<feature type="non-terminal residue" evidence="1">
    <location>
        <position position="74"/>
    </location>
</feature>
<reference evidence="1 2" key="1">
    <citation type="submission" date="2024-11" db="EMBL/GenBank/DDBJ databases">
        <title>Chromosome-level genome assembly of the freshwater bivalve Anodonta woodiana.</title>
        <authorList>
            <person name="Chen X."/>
        </authorList>
    </citation>
    <scope>NUCLEOTIDE SEQUENCE [LARGE SCALE GENOMIC DNA]</scope>
    <source>
        <strain evidence="1">MN2024</strain>
        <tissue evidence="1">Gills</tissue>
    </source>
</reference>
<evidence type="ECO:0000313" key="2">
    <source>
        <dbReference type="Proteomes" id="UP001634394"/>
    </source>
</evidence>
<dbReference type="EMBL" id="JBJQND010000001">
    <property type="protein sequence ID" value="KAL3889544.1"/>
    <property type="molecule type" value="Genomic_DNA"/>
</dbReference>